<dbReference type="PANTHER" id="PTHR33387">
    <property type="entry name" value="RMLC-LIKE JELLY ROLL FOLD PROTEIN"/>
    <property type="match status" value="1"/>
</dbReference>
<dbReference type="SUPFAM" id="SSF51182">
    <property type="entry name" value="RmlC-like cupins"/>
    <property type="match status" value="1"/>
</dbReference>
<name>A0A3D8VCB2_9GAMM</name>
<dbReference type="RefSeq" id="WP_115842424.1">
    <property type="nucleotide sequence ID" value="NZ_CP183976.1"/>
</dbReference>
<sequence length="157" mass="16963">MNPTASRLIDELQLSPHPEGGHYRRVYASSISVEHGGHLRPALTAIQFLLAQGEASRWHRVDADETWHWQDGGPLELQEFDAATGELATVRLDSAARGGPAMHVVRAGRWQAARPLAAYTLVACTVAPGFVWEGFAMLDPASVIADALRSAGAWSPD</sequence>
<feature type="domain" description="DUF985" evidence="1">
    <location>
        <begin position="7"/>
        <end position="137"/>
    </location>
</feature>
<dbReference type="Gene3D" id="2.60.120.10">
    <property type="entry name" value="Jelly Rolls"/>
    <property type="match status" value="1"/>
</dbReference>
<gene>
    <name evidence="2" type="ORF">DX912_10260</name>
</gene>
<proteinExistence type="predicted"/>
<keyword evidence="3" id="KW-1185">Reference proteome</keyword>
<dbReference type="Pfam" id="PF06172">
    <property type="entry name" value="Cupin_5"/>
    <property type="match status" value="1"/>
</dbReference>
<dbReference type="PANTHER" id="PTHR33387:SF3">
    <property type="entry name" value="DUF985 DOMAIN-CONTAINING PROTEIN"/>
    <property type="match status" value="1"/>
</dbReference>
<dbReference type="Proteomes" id="UP000256829">
    <property type="component" value="Unassembled WGS sequence"/>
</dbReference>
<protein>
    <submittedName>
        <fullName evidence="2">Cupin domain-containing protein</fullName>
    </submittedName>
</protein>
<dbReference type="InterPro" id="IPR009327">
    <property type="entry name" value="Cupin_DUF985"/>
</dbReference>
<organism evidence="2 3">
    <name type="scientific">Lysobacter soli</name>
    <dbReference type="NCBI Taxonomy" id="453783"/>
    <lineage>
        <taxon>Bacteria</taxon>
        <taxon>Pseudomonadati</taxon>
        <taxon>Pseudomonadota</taxon>
        <taxon>Gammaproteobacteria</taxon>
        <taxon>Lysobacterales</taxon>
        <taxon>Lysobacteraceae</taxon>
        <taxon>Lysobacter</taxon>
    </lineage>
</organism>
<evidence type="ECO:0000313" key="3">
    <source>
        <dbReference type="Proteomes" id="UP000256829"/>
    </source>
</evidence>
<dbReference type="InterPro" id="IPR014710">
    <property type="entry name" value="RmlC-like_jellyroll"/>
</dbReference>
<dbReference type="AlphaFoldDB" id="A0A3D8VCB2"/>
<evidence type="ECO:0000313" key="2">
    <source>
        <dbReference type="EMBL" id="RDY67052.1"/>
    </source>
</evidence>
<comment type="caution">
    <text evidence="2">The sequence shown here is derived from an EMBL/GenBank/DDBJ whole genome shotgun (WGS) entry which is preliminary data.</text>
</comment>
<dbReference type="CDD" id="cd06121">
    <property type="entry name" value="cupin_YML079wp"/>
    <property type="match status" value="1"/>
</dbReference>
<dbReference type="InterPro" id="IPR039935">
    <property type="entry name" value="YML079W-like"/>
</dbReference>
<dbReference type="InterPro" id="IPR011051">
    <property type="entry name" value="RmlC_Cupin_sf"/>
</dbReference>
<accession>A0A3D8VCB2</accession>
<reference evidence="2 3" key="1">
    <citation type="submission" date="2018-08" db="EMBL/GenBank/DDBJ databases">
        <title>Lysobacter soli KCTC 22011, whole genome shotgun sequence.</title>
        <authorList>
            <person name="Zhang X."/>
            <person name="Feng G."/>
            <person name="Zhu H."/>
        </authorList>
    </citation>
    <scope>NUCLEOTIDE SEQUENCE [LARGE SCALE GENOMIC DNA]</scope>
    <source>
        <strain evidence="2 3">KCTC 22011</strain>
    </source>
</reference>
<dbReference type="EMBL" id="QTJR01000006">
    <property type="protein sequence ID" value="RDY67052.1"/>
    <property type="molecule type" value="Genomic_DNA"/>
</dbReference>
<evidence type="ECO:0000259" key="1">
    <source>
        <dbReference type="Pfam" id="PF06172"/>
    </source>
</evidence>